<dbReference type="InterPro" id="IPR036278">
    <property type="entry name" value="Sialidase_sf"/>
</dbReference>
<evidence type="ECO:0000256" key="1">
    <source>
        <dbReference type="SAM" id="SignalP"/>
    </source>
</evidence>
<gene>
    <name evidence="2" type="ORF">OAN307_c42190</name>
</gene>
<dbReference type="Proteomes" id="UP000005307">
    <property type="component" value="Chromosome"/>
</dbReference>
<organism evidence="2 3">
    <name type="scientific">Octadecabacter antarcticus 307</name>
    <dbReference type="NCBI Taxonomy" id="391626"/>
    <lineage>
        <taxon>Bacteria</taxon>
        <taxon>Pseudomonadati</taxon>
        <taxon>Pseudomonadota</taxon>
        <taxon>Alphaproteobacteria</taxon>
        <taxon>Rhodobacterales</taxon>
        <taxon>Roseobacteraceae</taxon>
        <taxon>Octadecabacter</taxon>
    </lineage>
</organism>
<dbReference type="STRING" id="391626.OAN307_c42190"/>
<dbReference type="HOGENOM" id="CLU_656626_0_0_5"/>
<reference evidence="2 3" key="1">
    <citation type="journal article" date="2013" name="PLoS ONE">
        <title>Poles Apart: Arctic and Antarctic Octadecabacter strains Share High Genome Plasticity and a New Type of Xanthorhodopsin.</title>
        <authorList>
            <person name="Vollmers J."/>
            <person name="Voget S."/>
            <person name="Dietrich S."/>
            <person name="Gollnow K."/>
            <person name="Smits M."/>
            <person name="Meyer K."/>
            <person name="Brinkhoff T."/>
            <person name="Simon M."/>
            <person name="Daniel R."/>
        </authorList>
    </citation>
    <scope>NUCLEOTIDE SEQUENCE [LARGE SCALE GENOMIC DNA]</scope>
    <source>
        <strain evidence="2 3">307</strain>
    </source>
</reference>
<dbReference type="Gene3D" id="2.120.10.10">
    <property type="match status" value="1"/>
</dbReference>
<dbReference type="KEGG" id="oat:OAN307_c42190"/>
<dbReference type="AlphaFoldDB" id="M9RGT2"/>
<dbReference type="SUPFAM" id="SSF50939">
    <property type="entry name" value="Sialidases"/>
    <property type="match status" value="1"/>
</dbReference>
<feature type="chain" id="PRO_5004102174" description="Exo-alpha-sialidase" evidence="1">
    <location>
        <begin position="19"/>
        <end position="406"/>
    </location>
</feature>
<evidence type="ECO:0000313" key="2">
    <source>
        <dbReference type="EMBL" id="AGI69616.1"/>
    </source>
</evidence>
<name>M9RGT2_9RHOB</name>
<sequence length="406" mass="43712">MIRALVLIAAMMPFAAIAQVFEHLDEIATPVGRNAREPALTALPNGAIAMVWTEPEGENFAVKTAVWEDESWTVPVSAVSSNDLFVNWADFPAIAAFDDGMLAVSWLKENADLSYAYDINLALSGDGGQTWGDAITPHTDRSARQHGFVTLLATGPDAITAVWLDARDYDSQIDDDSFGNAMQLRSTTIGRDGSLGRDVALDIRTCQCCQTSAAVAGNGDVLVVYRDLSADDIRDIYIVRRRGDVWSDPVSVHADGWEISGCPINGPSIDAHGDNAVVAWFTAAENVPAVKIAFSQNGGQSFGTAFRVDGGDGVGRVATVMLPNAEALITWVEWRDEGEALMMCRATPDDGCVARQIITINTVPGSINFPQIAHSNGVIYLAWTQPLIEGDIRRTIRMTALSGLIR</sequence>
<dbReference type="eggNOG" id="COG4409">
    <property type="taxonomic scope" value="Bacteria"/>
</dbReference>
<accession>M9RGT2</accession>
<dbReference type="CDD" id="cd15482">
    <property type="entry name" value="Sialidase_non-viral"/>
    <property type="match status" value="1"/>
</dbReference>
<feature type="signal peptide" evidence="1">
    <location>
        <begin position="1"/>
        <end position="18"/>
    </location>
</feature>
<keyword evidence="1" id="KW-0732">Signal</keyword>
<evidence type="ECO:0008006" key="4">
    <source>
        <dbReference type="Google" id="ProtNLM"/>
    </source>
</evidence>
<evidence type="ECO:0000313" key="3">
    <source>
        <dbReference type="Proteomes" id="UP000005307"/>
    </source>
</evidence>
<dbReference type="EMBL" id="CP003740">
    <property type="protein sequence ID" value="AGI69616.1"/>
    <property type="molecule type" value="Genomic_DNA"/>
</dbReference>
<protein>
    <recommendedName>
        <fullName evidence="4">Exo-alpha-sialidase</fullName>
    </recommendedName>
</protein>
<dbReference type="RefSeq" id="WP_015501537.1">
    <property type="nucleotide sequence ID" value="NC_020911.1"/>
</dbReference>
<proteinExistence type="predicted"/>
<keyword evidence="3" id="KW-1185">Reference proteome</keyword>
<dbReference type="OrthoDB" id="9764969at2"/>